<dbReference type="AlphaFoldDB" id="A0A2P9AI29"/>
<dbReference type="Proteomes" id="UP000245698">
    <property type="component" value="Unassembled WGS sequence"/>
</dbReference>
<evidence type="ECO:0000256" key="1">
    <source>
        <dbReference type="SAM" id="MobiDB-lite"/>
    </source>
</evidence>
<keyword evidence="3" id="KW-1185">Reference proteome</keyword>
<evidence type="ECO:0000313" key="3">
    <source>
        <dbReference type="Proteomes" id="UP000245698"/>
    </source>
</evidence>
<feature type="region of interest" description="Disordered" evidence="1">
    <location>
        <begin position="1"/>
        <end position="27"/>
    </location>
</feature>
<reference evidence="3" key="1">
    <citation type="submission" date="2016-12" db="EMBL/GenBank/DDBJ databases">
        <authorList>
            <person name="Brunel B."/>
        </authorList>
    </citation>
    <scope>NUCLEOTIDE SEQUENCE [LARGE SCALE GENOMIC DNA]</scope>
</reference>
<dbReference type="EMBL" id="FUIG01000024">
    <property type="protein sequence ID" value="SJM30775.1"/>
    <property type="molecule type" value="Genomic_DNA"/>
</dbReference>
<gene>
    <name evidence="2" type="ORF">BQ8482_180003</name>
</gene>
<name>A0A2P9AI29_9HYPH</name>
<accession>A0A2P9AI29</accession>
<sequence>MSGWCPSSSANRPTSSTKVSASRKSANLNLRRIRCPASRRSQPGVWERYPPASFSVSGGMPPRQGVQVLWAMLSAMTISLIAHRGSRCSDHCLPHPIFARIVLAEKLANLLGKALVVGLPRPIAVLLWTQSIGASALFRVIVHLKTPAATGPPSVQETISTGGRRS</sequence>
<proteinExistence type="predicted"/>
<evidence type="ECO:0000313" key="2">
    <source>
        <dbReference type="EMBL" id="SJM30775.1"/>
    </source>
</evidence>
<organism evidence="2 3">
    <name type="scientific">Mesorhizobium delmotii</name>
    <dbReference type="NCBI Taxonomy" id="1631247"/>
    <lineage>
        <taxon>Bacteria</taxon>
        <taxon>Pseudomonadati</taxon>
        <taxon>Pseudomonadota</taxon>
        <taxon>Alphaproteobacteria</taxon>
        <taxon>Hyphomicrobiales</taxon>
        <taxon>Phyllobacteriaceae</taxon>
        <taxon>Mesorhizobium</taxon>
    </lineage>
</organism>
<protein>
    <submittedName>
        <fullName evidence="2">Uncharacterized protein</fullName>
    </submittedName>
</protein>